<reference evidence="2 3" key="1">
    <citation type="submission" date="2018-11" db="EMBL/GenBank/DDBJ databases">
        <title>Sequencing the genomes of 1000 actinobacteria strains.</title>
        <authorList>
            <person name="Klenk H.-P."/>
        </authorList>
    </citation>
    <scope>NUCLEOTIDE SEQUENCE [LARGE SCALE GENOMIC DNA]</scope>
    <source>
        <strain evidence="2 3">DSM 44781</strain>
    </source>
</reference>
<dbReference type="RefSeq" id="WP_123821678.1">
    <property type="nucleotide sequence ID" value="NZ_RKQG01000004.1"/>
</dbReference>
<dbReference type="EMBL" id="RKQG01000004">
    <property type="protein sequence ID" value="RPE27329.1"/>
    <property type="molecule type" value="Genomic_DNA"/>
</dbReference>
<name>A0A3N4R7I8_9ACTN</name>
<sequence>MTREHTPRPGATWGTTIRPVEQLVEDGQPEPQPNRETRRALARSRRTKDRTGLPDTLHSGHHLLTGINWPALP</sequence>
<protein>
    <submittedName>
        <fullName evidence="2">Uncharacterized protein</fullName>
    </submittedName>
</protein>
<proteinExistence type="predicted"/>
<evidence type="ECO:0000313" key="3">
    <source>
        <dbReference type="Proteomes" id="UP000266906"/>
    </source>
</evidence>
<organism evidence="2 3">
    <name type="scientific">Kitasatospora cineracea</name>
    <dbReference type="NCBI Taxonomy" id="88074"/>
    <lineage>
        <taxon>Bacteria</taxon>
        <taxon>Bacillati</taxon>
        <taxon>Actinomycetota</taxon>
        <taxon>Actinomycetes</taxon>
        <taxon>Kitasatosporales</taxon>
        <taxon>Streptomycetaceae</taxon>
        <taxon>Kitasatospora</taxon>
    </lineage>
</organism>
<gene>
    <name evidence="2" type="ORF">EDD38_7474</name>
</gene>
<accession>A0A3N4R7I8</accession>
<comment type="caution">
    <text evidence="2">The sequence shown here is derived from an EMBL/GenBank/DDBJ whole genome shotgun (WGS) entry which is preliminary data.</text>
</comment>
<evidence type="ECO:0000313" key="2">
    <source>
        <dbReference type="EMBL" id="RPE27329.1"/>
    </source>
</evidence>
<keyword evidence="3" id="KW-1185">Reference proteome</keyword>
<feature type="region of interest" description="Disordered" evidence="1">
    <location>
        <begin position="1"/>
        <end position="73"/>
    </location>
</feature>
<evidence type="ECO:0000256" key="1">
    <source>
        <dbReference type="SAM" id="MobiDB-lite"/>
    </source>
</evidence>
<dbReference type="AlphaFoldDB" id="A0A3N4R7I8"/>
<dbReference type="Proteomes" id="UP000266906">
    <property type="component" value="Unassembled WGS sequence"/>
</dbReference>